<keyword evidence="2" id="KW-1133">Transmembrane helix</keyword>
<sequence>MTDRAVPRRRRVGVRTLLLVVGGVAVLLLGGVWVGHGMDRASAVSDAPKTARAQKAREEQAERSAAAGFGGAGAAGELPVVRDCGYGEPLREPKIITLTCATGATVASDIEWDEYTADRAEGTGVVQVSSGANGSARTAFRARLTLSAPRDVDGTRAFTSLEVAYTGLTPAGKTTETYSIA</sequence>
<evidence type="ECO:0000256" key="2">
    <source>
        <dbReference type="SAM" id="Phobius"/>
    </source>
</evidence>
<evidence type="ECO:0000313" key="3">
    <source>
        <dbReference type="EMBL" id="KNB49377.1"/>
    </source>
</evidence>
<keyword evidence="2" id="KW-0812">Transmembrane</keyword>
<gene>
    <name evidence="3" type="ORF">AC230_29385</name>
</gene>
<dbReference type="PATRIC" id="fig|1678637.3.peg.6263"/>
<dbReference type="EMBL" id="LFXA01000018">
    <property type="protein sequence ID" value="KNB49377.1"/>
    <property type="molecule type" value="Genomic_DNA"/>
</dbReference>
<dbReference type="Proteomes" id="UP000037288">
    <property type="component" value="Unassembled WGS sequence"/>
</dbReference>
<dbReference type="RefSeq" id="WP_078871659.1">
    <property type="nucleotide sequence ID" value="NZ_LFXA01000018.1"/>
</dbReference>
<proteinExistence type="predicted"/>
<protein>
    <submittedName>
        <fullName evidence="3">Uncharacterized protein</fullName>
    </submittedName>
</protein>
<feature type="transmembrane region" description="Helical" evidence="2">
    <location>
        <begin position="12"/>
        <end position="34"/>
    </location>
</feature>
<evidence type="ECO:0000313" key="4">
    <source>
        <dbReference type="Proteomes" id="UP000037288"/>
    </source>
</evidence>
<evidence type="ECO:0000256" key="1">
    <source>
        <dbReference type="SAM" id="MobiDB-lite"/>
    </source>
</evidence>
<feature type="region of interest" description="Disordered" evidence="1">
    <location>
        <begin position="43"/>
        <end position="68"/>
    </location>
</feature>
<comment type="caution">
    <text evidence="3">The sequence shown here is derived from an EMBL/GenBank/DDBJ whole genome shotgun (WGS) entry which is preliminary data.</text>
</comment>
<keyword evidence="2" id="KW-0472">Membrane</keyword>
<organism evidence="3 4">
    <name type="scientific">Streptomyces caatingaensis</name>
    <dbReference type="NCBI Taxonomy" id="1678637"/>
    <lineage>
        <taxon>Bacteria</taxon>
        <taxon>Bacillati</taxon>
        <taxon>Actinomycetota</taxon>
        <taxon>Actinomycetes</taxon>
        <taxon>Kitasatosporales</taxon>
        <taxon>Streptomycetaceae</taxon>
        <taxon>Streptomyces</taxon>
    </lineage>
</organism>
<dbReference type="AlphaFoldDB" id="A0A0K9X9Q3"/>
<accession>A0A0K9X9Q3</accession>
<dbReference type="OrthoDB" id="4264314at2"/>
<keyword evidence="4" id="KW-1185">Reference proteome</keyword>
<reference evidence="4" key="1">
    <citation type="submission" date="2015-07" db="EMBL/GenBank/DDBJ databases">
        <title>Draft genome sequence of Streptomyces sp. CMAA 1322, a bacterium isolated from Caatinga biome, from dry forest semiarid of Brazil.</title>
        <authorList>
            <person name="Santos S.N."/>
            <person name="Gacesa R."/>
            <person name="Taketani R.G."/>
            <person name="Long P.F."/>
            <person name="Melo I.S."/>
        </authorList>
    </citation>
    <scope>NUCLEOTIDE SEQUENCE [LARGE SCALE GENOMIC DNA]</scope>
    <source>
        <strain evidence="4">CMAA 1322</strain>
    </source>
</reference>
<name>A0A0K9X9Q3_9ACTN</name>